<name>G6EK72_9SPHN</name>
<accession>G6EK72</accession>
<dbReference type="eggNOG" id="COG4566">
    <property type="taxonomic scope" value="Bacteria"/>
</dbReference>
<dbReference type="PANTHER" id="PTHR44591">
    <property type="entry name" value="STRESS RESPONSE REGULATOR PROTEIN 1"/>
    <property type="match status" value="1"/>
</dbReference>
<dbReference type="EMBL" id="AGFM01000088">
    <property type="protein sequence ID" value="EHJ58290.1"/>
    <property type="molecule type" value="Genomic_DNA"/>
</dbReference>
<sequence>METIKDRLARAKMQEMTAPASPARPQIVLVDDDIMVRRSCQLTLQGCGYDVRAHSSPVQALVDPAITQALCLITEFRMVGMDGITLVRSLRANGWTSPAILVTAHRVDYVAAAQGDEIFVEILEKPLPERRLIASVDRATGRV</sequence>
<proteinExistence type="predicted"/>
<comment type="caution">
    <text evidence="4">The sequence shown here is derived from an EMBL/GenBank/DDBJ whole genome shotgun (WGS) entry which is preliminary data.</text>
</comment>
<dbReference type="InterPro" id="IPR050595">
    <property type="entry name" value="Bact_response_regulator"/>
</dbReference>
<dbReference type="GO" id="GO:0000160">
    <property type="term" value="P:phosphorelay signal transduction system"/>
    <property type="evidence" value="ECO:0007669"/>
    <property type="project" value="InterPro"/>
</dbReference>
<reference evidence="4 5" key="1">
    <citation type="journal article" date="2012" name="J. Bacteriol.">
        <title>Genome sequence of benzo(a)pyrene-degrading bacterium Novosphingobium pentaromativorans US6-1.</title>
        <authorList>
            <person name="Luo Y.R."/>
            <person name="Kang S.G."/>
            <person name="Kim S.J."/>
            <person name="Kim M.R."/>
            <person name="Li N."/>
            <person name="Lee J.H."/>
            <person name="Kwon K.K."/>
        </authorList>
    </citation>
    <scope>NUCLEOTIDE SEQUENCE [LARGE SCALE GENOMIC DNA]</scope>
    <source>
        <strain evidence="4 5">US6-1</strain>
    </source>
</reference>
<protein>
    <recommendedName>
        <fullName evidence="3">Response regulatory domain-containing protein</fullName>
    </recommendedName>
</protein>
<dbReference type="InterPro" id="IPR001789">
    <property type="entry name" value="Sig_transdc_resp-reg_receiver"/>
</dbReference>
<evidence type="ECO:0000313" key="5">
    <source>
        <dbReference type="Proteomes" id="UP000004030"/>
    </source>
</evidence>
<dbReference type="PROSITE" id="PS50110">
    <property type="entry name" value="RESPONSE_REGULATORY"/>
    <property type="match status" value="1"/>
</dbReference>
<evidence type="ECO:0000313" key="4">
    <source>
        <dbReference type="EMBL" id="EHJ58290.1"/>
    </source>
</evidence>
<dbReference type="Gene3D" id="3.40.50.2300">
    <property type="match status" value="1"/>
</dbReference>
<evidence type="ECO:0000256" key="2">
    <source>
        <dbReference type="PROSITE-ProRule" id="PRU00169"/>
    </source>
</evidence>
<dbReference type="SUPFAM" id="SSF52172">
    <property type="entry name" value="CheY-like"/>
    <property type="match status" value="1"/>
</dbReference>
<comment type="caution">
    <text evidence="2">Lacks conserved residue(s) required for the propagation of feature annotation.</text>
</comment>
<keyword evidence="1" id="KW-0597">Phosphoprotein</keyword>
<dbReference type="InterPro" id="IPR011006">
    <property type="entry name" value="CheY-like_superfamily"/>
</dbReference>
<feature type="domain" description="Response regulatory" evidence="3">
    <location>
        <begin position="26"/>
        <end position="140"/>
    </location>
</feature>
<dbReference type="PANTHER" id="PTHR44591:SF25">
    <property type="entry name" value="CHEMOTAXIS TWO-COMPONENT RESPONSE REGULATOR"/>
    <property type="match status" value="1"/>
</dbReference>
<gene>
    <name evidence="4" type="ORF">NSU_4743</name>
</gene>
<keyword evidence="5" id="KW-1185">Reference proteome</keyword>
<dbReference type="AlphaFoldDB" id="G6EK72"/>
<dbReference type="PATRIC" id="fig|1088721.3.peg.4658"/>
<dbReference type="SMART" id="SM00448">
    <property type="entry name" value="REC"/>
    <property type="match status" value="1"/>
</dbReference>
<dbReference type="Pfam" id="PF00072">
    <property type="entry name" value="Response_reg"/>
    <property type="match status" value="1"/>
</dbReference>
<evidence type="ECO:0000259" key="3">
    <source>
        <dbReference type="PROSITE" id="PS50110"/>
    </source>
</evidence>
<organism evidence="4 5">
    <name type="scientific">Novosphingobium pentaromativorans US6-1</name>
    <dbReference type="NCBI Taxonomy" id="1088721"/>
    <lineage>
        <taxon>Bacteria</taxon>
        <taxon>Pseudomonadati</taxon>
        <taxon>Pseudomonadota</taxon>
        <taxon>Alphaproteobacteria</taxon>
        <taxon>Sphingomonadales</taxon>
        <taxon>Sphingomonadaceae</taxon>
        <taxon>Novosphingobium</taxon>
    </lineage>
</organism>
<dbReference type="Proteomes" id="UP000004030">
    <property type="component" value="Unassembled WGS sequence"/>
</dbReference>
<evidence type="ECO:0000256" key="1">
    <source>
        <dbReference type="ARBA" id="ARBA00022553"/>
    </source>
</evidence>